<dbReference type="GO" id="GO:0006046">
    <property type="term" value="P:N-acetylglucosamine catabolic process"/>
    <property type="evidence" value="ECO:0007669"/>
    <property type="project" value="UniProtKB-UniRule"/>
</dbReference>
<dbReference type="InterPro" id="IPR037171">
    <property type="entry name" value="NagB/RpiA_transferase-like"/>
</dbReference>
<comment type="pathway">
    <text evidence="4">Amino-sugar metabolism; N-acetylneuraminate degradation; D-fructose 6-phosphate from N-acetylneuraminate: step 5/5.</text>
</comment>
<dbReference type="Pfam" id="PF01182">
    <property type="entry name" value="Glucosamine_iso"/>
    <property type="match status" value="1"/>
</dbReference>
<reference evidence="6 7" key="1">
    <citation type="submission" date="2016-10" db="EMBL/GenBank/DDBJ databases">
        <authorList>
            <person name="de Groot N.N."/>
        </authorList>
    </citation>
    <scope>NUCLEOTIDE SEQUENCE [LARGE SCALE GENOMIC DNA]</scope>
    <source>
        <strain evidence="6 7">CGMCC 1.10449</strain>
    </source>
</reference>
<dbReference type="InterPro" id="IPR004547">
    <property type="entry name" value="Glucosamine6P_isomerase"/>
</dbReference>
<dbReference type="AlphaFoldDB" id="A0A1H0ZCQ7"/>
<keyword evidence="7" id="KW-1185">Reference proteome</keyword>
<dbReference type="PANTHER" id="PTHR11280">
    <property type="entry name" value="GLUCOSAMINE-6-PHOSPHATE ISOMERASE"/>
    <property type="match status" value="1"/>
</dbReference>
<evidence type="ECO:0000313" key="6">
    <source>
        <dbReference type="EMBL" id="SDQ24961.1"/>
    </source>
</evidence>
<comment type="catalytic activity">
    <reaction evidence="1 4">
        <text>alpha-D-glucosamine 6-phosphate + H2O = beta-D-fructose 6-phosphate + NH4(+)</text>
        <dbReference type="Rhea" id="RHEA:12172"/>
        <dbReference type="ChEBI" id="CHEBI:15377"/>
        <dbReference type="ChEBI" id="CHEBI:28938"/>
        <dbReference type="ChEBI" id="CHEBI:57634"/>
        <dbReference type="ChEBI" id="CHEBI:75989"/>
        <dbReference type="EC" id="3.5.99.6"/>
    </reaction>
</comment>
<feature type="domain" description="Glucosamine/galactosamine-6-phosphate isomerase" evidence="5">
    <location>
        <begin position="10"/>
        <end position="229"/>
    </location>
</feature>
<comment type="caution">
    <text evidence="4">Lacks conserved residue(s) required for the propagation of feature annotation.</text>
</comment>
<keyword evidence="3 4" id="KW-0119">Carbohydrate metabolism</keyword>
<feature type="active site" description="For ring-opening step" evidence="4">
    <location>
        <position position="136"/>
    </location>
</feature>
<dbReference type="NCBIfam" id="TIGR00502">
    <property type="entry name" value="nagB"/>
    <property type="match status" value="1"/>
</dbReference>
<dbReference type="SUPFAM" id="SSF100950">
    <property type="entry name" value="NagB/RpiA/CoA transferase-like"/>
    <property type="match status" value="1"/>
</dbReference>
<dbReference type="GO" id="GO:0005975">
    <property type="term" value="P:carbohydrate metabolic process"/>
    <property type="evidence" value="ECO:0007669"/>
    <property type="project" value="InterPro"/>
</dbReference>
<evidence type="ECO:0000313" key="7">
    <source>
        <dbReference type="Proteomes" id="UP000199444"/>
    </source>
</evidence>
<protein>
    <recommendedName>
        <fullName evidence="4">Glucosamine-6-phosphate deaminase</fullName>
        <ecNumber evidence="4">3.5.99.6</ecNumber>
    </recommendedName>
    <alternativeName>
        <fullName evidence="4">GlcN6P deaminase</fullName>
        <shortName evidence="4">GNPDA</shortName>
    </alternativeName>
    <alternativeName>
        <fullName evidence="4">Glucosamine-6-phosphate isomerase</fullName>
    </alternativeName>
</protein>
<dbReference type="FunFam" id="3.40.50.1360:FF:000003">
    <property type="entry name" value="Glucosamine-6-phosphate deaminase"/>
    <property type="match status" value="1"/>
</dbReference>
<comment type="similarity">
    <text evidence="4">Belongs to the glucosamine/galactosamine-6-phosphate isomerase family. NagB subfamily.</text>
</comment>
<gene>
    <name evidence="4" type="primary">nagB</name>
    <name evidence="6" type="ORF">SAMN05216231_1141</name>
</gene>
<dbReference type="UniPathway" id="UPA00629">
    <property type="reaction ID" value="UER00684"/>
</dbReference>
<organism evidence="6 7">
    <name type="scientific">Virgibacillus salinus</name>
    <dbReference type="NCBI Taxonomy" id="553311"/>
    <lineage>
        <taxon>Bacteria</taxon>
        <taxon>Bacillati</taxon>
        <taxon>Bacillota</taxon>
        <taxon>Bacilli</taxon>
        <taxon>Bacillales</taxon>
        <taxon>Bacillaceae</taxon>
        <taxon>Virgibacillus</taxon>
    </lineage>
</organism>
<dbReference type="Gene3D" id="3.40.50.1360">
    <property type="match status" value="1"/>
</dbReference>
<evidence type="ECO:0000256" key="4">
    <source>
        <dbReference type="HAMAP-Rule" id="MF_01241"/>
    </source>
</evidence>
<dbReference type="EC" id="3.5.99.6" evidence="4"/>
<dbReference type="GO" id="GO:0006043">
    <property type="term" value="P:glucosamine catabolic process"/>
    <property type="evidence" value="ECO:0007669"/>
    <property type="project" value="TreeGrafter"/>
</dbReference>
<keyword evidence="2 4" id="KW-0378">Hydrolase</keyword>
<dbReference type="STRING" id="553311.SAMN05216231_1141"/>
<name>A0A1H0ZCQ7_9BACI</name>
<feature type="active site" description="Proton acceptor; for ring-opening step" evidence="4">
    <location>
        <position position="138"/>
    </location>
</feature>
<feature type="active site" description="Proton acceptor; for enolization step" evidence="4">
    <location>
        <position position="67"/>
    </location>
</feature>
<dbReference type="RefSeq" id="WP_092491955.1">
    <property type="nucleotide sequence ID" value="NZ_FNKD01000001.1"/>
</dbReference>
<evidence type="ECO:0000259" key="5">
    <source>
        <dbReference type="Pfam" id="PF01182"/>
    </source>
</evidence>
<dbReference type="PANTHER" id="PTHR11280:SF5">
    <property type="entry name" value="GLUCOSAMINE-6-PHOSPHATE ISOMERASE"/>
    <property type="match status" value="1"/>
</dbReference>
<dbReference type="InterPro" id="IPR006148">
    <property type="entry name" value="Glc/Gal-6P_isomerase"/>
</dbReference>
<evidence type="ECO:0000256" key="2">
    <source>
        <dbReference type="ARBA" id="ARBA00022801"/>
    </source>
</evidence>
<dbReference type="GO" id="GO:0019262">
    <property type="term" value="P:N-acetylneuraminate catabolic process"/>
    <property type="evidence" value="ECO:0007669"/>
    <property type="project" value="UniProtKB-UniRule"/>
</dbReference>
<dbReference type="GO" id="GO:0004342">
    <property type="term" value="F:glucosamine-6-phosphate deaminase activity"/>
    <property type="evidence" value="ECO:0007669"/>
    <property type="project" value="UniProtKB-UniRule"/>
</dbReference>
<dbReference type="GO" id="GO:0042802">
    <property type="term" value="F:identical protein binding"/>
    <property type="evidence" value="ECO:0007669"/>
    <property type="project" value="TreeGrafter"/>
</dbReference>
<dbReference type="HAMAP" id="MF_01241">
    <property type="entry name" value="GlcN6P_deamin"/>
    <property type="match status" value="1"/>
</dbReference>
<evidence type="ECO:0000256" key="1">
    <source>
        <dbReference type="ARBA" id="ARBA00000644"/>
    </source>
</evidence>
<accession>A0A1H0ZCQ7</accession>
<comment type="function">
    <text evidence="4">Catalyzes the reversible isomerization-deamination of glucosamine 6-phosphate (GlcN6P) to form fructose 6-phosphate (Fru6P) and ammonium ion.</text>
</comment>
<dbReference type="Proteomes" id="UP000199444">
    <property type="component" value="Unassembled WGS sequence"/>
</dbReference>
<dbReference type="EMBL" id="FNKD01000001">
    <property type="protein sequence ID" value="SDQ24961.1"/>
    <property type="molecule type" value="Genomic_DNA"/>
</dbReference>
<sequence>MEIVKVRNYDEMSEKACDLIVEKVNKLDNPVLGLATGSTPEGMYQQMIDSYQKNKVSFTKTTTFNLDEYVGLAGNNPNSYRFYMNEKLFNHIDLPDNRAFLPTGDSDDLQKECRDYETLMYKAEYIDVQVLGLGLNGHIGFNEPGTAFDSRTHIVDLDETTRKANARFFDSLNDVPERAITMGIETIMESKKILLLVSGEKKAEAVYRLVYGETSEEFPASILQKHENVILIADEGALSKL</sequence>
<evidence type="ECO:0000256" key="3">
    <source>
        <dbReference type="ARBA" id="ARBA00023277"/>
    </source>
</evidence>
<proteinExistence type="inferred from homology"/>
<dbReference type="GO" id="GO:0005737">
    <property type="term" value="C:cytoplasm"/>
    <property type="evidence" value="ECO:0007669"/>
    <property type="project" value="TreeGrafter"/>
</dbReference>
<feature type="active site" description="For ring-opening step" evidence="4">
    <location>
        <position position="143"/>
    </location>
</feature>
<dbReference type="CDD" id="cd01399">
    <property type="entry name" value="GlcN6P_deaminase"/>
    <property type="match status" value="1"/>
</dbReference>